<feature type="transmembrane region" description="Helical" evidence="2">
    <location>
        <begin position="20"/>
        <end position="41"/>
    </location>
</feature>
<dbReference type="InterPro" id="IPR008910">
    <property type="entry name" value="MSC_TM_helix"/>
</dbReference>
<feature type="transmembrane region" description="Helical" evidence="2">
    <location>
        <begin position="77"/>
        <end position="98"/>
    </location>
</feature>
<feature type="compositionally biased region" description="Pro residues" evidence="1">
    <location>
        <begin position="261"/>
        <end position="276"/>
    </location>
</feature>
<dbReference type="RefSeq" id="WP_231953806.1">
    <property type="nucleotide sequence ID" value="NZ_BOMJ01000002.1"/>
</dbReference>
<evidence type="ECO:0000256" key="1">
    <source>
        <dbReference type="SAM" id="MobiDB-lite"/>
    </source>
</evidence>
<keyword evidence="2" id="KW-1133">Transmembrane helix</keyword>
<sequence length="390" mass="40671">MTGDGLSRGLSDMWRSVVLSLPSVGAFLAILVAGYLLARLARTVTARTLRRLGFDRAVQRGPAGRLFRPGVPDPTDVCARLAFFAVLLISLQLAFGVWGPNPASDLLNVLIAWLPRLFVAIVVVVVAAALAGAAHDLILAVLGPLEYARVLAKAAAGVIVTLGVIAGLDQIGIATSVTRPLLIAVLATVAGVIVVGVGGGLVRPMQQRWEGWLDRAAAESAVIREQARAHRSTPPDPVPAPAPDPGGPDSPEPPGGRLTVPMPPAAPTSPPSPGAEPSPAAAKSAGADDVTVAQDWEKRWAEEERRTREPDDERTQVISPLGTAVLTPGVRPTPTPPPPDPASSSDGDGDDDPTVPTRLPGDADEEPTTFLTGHPESDDTTVVYERPKEQ</sequence>
<keyword evidence="4" id="KW-1185">Reference proteome</keyword>
<dbReference type="AlphaFoldDB" id="A0A1H2D9E4"/>
<dbReference type="EMBL" id="LT629758">
    <property type="protein sequence ID" value="SDT79360.1"/>
    <property type="molecule type" value="Genomic_DNA"/>
</dbReference>
<evidence type="ECO:0000313" key="3">
    <source>
        <dbReference type="EMBL" id="SDT79360.1"/>
    </source>
</evidence>
<feature type="compositionally biased region" description="Low complexity" evidence="1">
    <location>
        <begin position="277"/>
        <end position="287"/>
    </location>
</feature>
<dbReference type="Proteomes" id="UP000198688">
    <property type="component" value="Chromosome I"/>
</dbReference>
<feature type="region of interest" description="Disordered" evidence="1">
    <location>
        <begin position="223"/>
        <end position="390"/>
    </location>
</feature>
<feature type="transmembrane region" description="Helical" evidence="2">
    <location>
        <begin position="118"/>
        <end position="142"/>
    </location>
</feature>
<accession>A0A1H2D9E4</accession>
<feature type="compositionally biased region" description="Pro residues" evidence="1">
    <location>
        <begin position="331"/>
        <end position="341"/>
    </location>
</feature>
<feature type="transmembrane region" description="Helical" evidence="2">
    <location>
        <begin position="154"/>
        <end position="175"/>
    </location>
</feature>
<organism evidence="3 4">
    <name type="scientific">Actinoplanes derwentensis</name>
    <dbReference type="NCBI Taxonomy" id="113562"/>
    <lineage>
        <taxon>Bacteria</taxon>
        <taxon>Bacillati</taxon>
        <taxon>Actinomycetota</taxon>
        <taxon>Actinomycetes</taxon>
        <taxon>Micromonosporales</taxon>
        <taxon>Micromonosporaceae</taxon>
        <taxon>Actinoplanes</taxon>
    </lineage>
</organism>
<keyword evidence="2" id="KW-0472">Membrane</keyword>
<protein>
    <submittedName>
        <fullName evidence="3">Conserved TM helix</fullName>
    </submittedName>
</protein>
<feature type="compositionally biased region" description="Pro residues" evidence="1">
    <location>
        <begin position="234"/>
        <end position="254"/>
    </location>
</feature>
<feature type="compositionally biased region" description="Basic and acidic residues" evidence="1">
    <location>
        <begin position="295"/>
        <end position="315"/>
    </location>
</feature>
<gene>
    <name evidence="3" type="ORF">SAMN04489716_8754</name>
</gene>
<keyword evidence="2" id="KW-0812">Transmembrane</keyword>
<evidence type="ECO:0000256" key="2">
    <source>
        <dbReference type="SAM" id="Phobius"/>
    </source>
</evidence>
<dbReference type="STRING" id="113562.SAMN04489716_8754"/>
<evidence type="ECO:0000313" key="4">
    <source>
        <dbReference type="Proteomes" id="UP000198688"/>
    </source>
</evidence>
<reference evidence="3 4" key="1">
    <citation type="submission" date="2016-10" db="EMBL/GenBank/DDBJ databases">
        <authorList>
            <person name="de Groot N.N."/>
        </authorList>
    </citation>
    <scope>NUCLEOTIDE SEQUENCE [LARGE SCALE GENOMIC DNA]</scope>
    <source>
        <strain evidence="3 4">DSM 43941</strain>
    </source>
</reference>
<dbReference type="Pfam" id="PF05552">
    <property type="entry name" value="MS_channel_1st_1"/>
    <property type="match status" value="1"/>
</dbReference>
<proteinExistence type="predicted"/>
<feature type="transmembrane region" description="Helical" evidence="2">
    <location>
        <begin position="181"/>
        <end position="202"/>
    </location>
</feature>
<name>A0A1H2D9E4_9ACTN</name>